<dbReference type="PANTHER" id="PTHR43046">
    <property type="entry name" value="GDP-MANNOSE MANNOSYL HYDROLASE"/>
    <property type="match status" value="1"/>
</dbReference>
<dbReference type="AlphaFoldDB" id="A0A1M4ZQ10"/>
<dbReference type="InterPro" id="IPR020084">
    <property type="entry name" value="NUDIX_hydrolase_CS"/>
</dbReference>
<gene>
    <name evidence="4" type="ORF">SAMN05444392_11048</name>
</gene>
<evidence type="ECO:0000256" key="1">
    <source>
        <dbReference type="ARBA" id="ARBA00001946"/>
    </source>
</evidence>
<proteinExistence type="predicted"/>
<dbReference type="InterPro" id="IPR015797">
    <property type="entry name" value="NUDIX_hydrolase-like_dom_sf"/>
</dbReference>
<dbReference type="PROSITE" id="PS51462">
    <property type="entry name" value="NUDIX"/>
    <property type="match status" value="1"/>
</dbReference>
<keyword evidence="2" id="KW-0378">Hydrolase</keyword>
<evidence type="ECO:0000313" key="4">
    <source>
        <dbReference type="EMBL" id="SHF20094.1"/>
    </source>
</evidence>
<dbReference type="STRING" id="112248.SAMN05444392_11048"/>
<dbReference type="PANTHER" id="PTHR43046:SF14">
    <property type="entry name" value="MUTT_NUDIX FAMILY PROTEIN"/>
    <property type="match status" value="1"/>
</dbReference>
<dbReference type="InterPro" id="IPR000086">
    <property type="entry name" value="NUDIX_hydrolase_dom"/>
</dbReference>
<dbReference type="Proteomes" id="UP000184476">
    <property type="component" value="Unassembled WGS sequence"/>
</dbReference>
<dbReference type="Gene3D" id="3.90.79.10">
    <property type="entry name" value="Nucleoside Triphosphate Pyrophosphohydrolase"/>
    <property type="match status" value="1"/>
</dbReference>
<comment type="cofactor">
    <cofactor evidence="1">
        <name>Mg(2+)</name>
        <dbReference type="ChEBI" id="CHEBI:18420"/>
    </cofactor>
</comment>
<evidence type="ECO:0000259" key="3">
    <source>
        <dbReference type="PROSITE" id="PS51462"/>
    </source>
</evidence>
<dbReference type="Pfam" id="PF00293">
    <property type="entry name" value="NUDIX"/>
    <property type="match status" value="1"/>
</dbReference>
<reference evidence="4 5" key="1">
    <citation type="submission" date="2016-11" db="EMBL/GenBank/DDBJ databases">
        <authorList>
            <person name="Jaros S."/>
            <person name="Januszkiewicz K."/>
            <person name="Wedrychowicz H."/>
        </authorList>
    </citation>
    <scope>NUCLEOTIDE SEQUENCE [LARGE SCALE GENOMIC DNA]</scope>
    <source>
        <strain evidence="4 5">DSM 44666</strain>
    </source>
</reference>
<name>A0A1M4ZQ10_9BACL</name>
<protein>
    <submittedName>
        <fullName evidence="4">ADP-ribose pyrophosphatase YjhB, NUDIX family</fullName>
    </submittedName>
</protein>
<dbReference type="CDD" id="cd04688">
    <property type="entry name" value="NUDIX_Hydrolase"/>
    <property type="match status" value="1"/>
</dbReference>
<keyword evidence="5" id="KW-1185">Reference proteome</keyword>
<sequence length="154" mass="18023">MDIVFQTDGKIFNHRVAGIFINHQHVLLQKGMNDSFWALPGGRIQLHEDSVCALKREFYEELGVSVQVGHLLWIVENFFELREQSYHELGLYYHVIGMEPDRFTIGDFYENEGKSILFRWIPIEELKQCELMPSFLKEQLGKLPGSTEHIVVRD</sequence>
<dbReference type="PROSITE" id="PS00893">
    <property type="entry name" value="NUDIX_BOX"/>
    <property type="match status" value="1"/>
</dbReference>
<evidence type="ECO:0000313" key="5">
    <source>
        <dbReference type="Proteomes" id="UP000184476"/>
    </source>
</evidence>
<organism evidence="4 5">
    <name type="scientific">Seinonella peptonophila</name>
    <dbReference type="NCBI Taxonomy" id="112248"/>
    <lineage>
        <taxon>Bacteria</taxon>
        <taxon>Bacillati</taxon>
        <taxon>Bacillota</taxon>
        <taxon>Bacilli</taxon>
        <taxon>Bacillales</taxon>
        <taxon>Thermoactinomycetaceae</taxon>
        <taxon>Seinonella</taxon>
    </lineage>
</organism>
<feature type="domain" description="Nudix hydrolase" evidence="3">
    <location>
        <begin position="11"/>
        <end position="144"/>
    </location>
</feature>
<accession>A0A1M4ZQ10</accession>
<dbReference type="GO" id="GO:0016787">
    <property type="term" value="F:hydrolase activity"/>
    <property type="evidence" value="ECO:0007669"/>
    <property type="project" value="UniProtKB-KW"/>
</dbReference>
<dbReference type="RefSeq" id="WP_073155964.1">
    <property type="nucleotide sequence ID" value="NZ_FQVL01000010.1"/>
</dbReference>
<evidence type="ECO:0000256" key="2">
    <source>
        <dbReference type="ARBA" id="ARBA00022801"/>
    </source>
</evidence>
<dbReference type="SUPFAM" id="SSF55811">
    <property type="entry name" value="Nudix"/>
    <property type="match status" value="1"/>
</dbReference>
<dbReference type="EMBL" id="FQVL01000010">
    <property type="protein sequence ID" value="SHF20094.1"/>
    <property type="molecule type" value="Genomic_DNA"/>
</dbReference>